<comment type="caution">
    <text evidence="3">The sequence shown here is derived from an EMBL/GenBank/DDBJ whole genome shotgun (WGS) entry which is preliminary data.</text>
</comment>
<keyword evidence="4" id="KW-1185">Reference proteome</keyword>
<protein>
    <submittedName>
        <fullName evidence="3">Uncharacterized protein</fullName>
    </submittedName>
</protein>
<feature type="compositionally biased region" description="Low complexity" evidence="1">
    <location>
        <begin position="82"/>
        <end position="102"/>
    </location>
</feature>
<dbReference type="RefSeq" id="WP_148599571.1">
    <property type="nucleotide sequence ID" value="NZ_VSLD01000001.1"/>
</dbReference>
<proteinExistence type="predicted"/>
<evidence type="ECO:0000256" key="1">
    <source>
        <dbReference type="SAM" id="MobiDB-lite"/>
    </source>
</evidence>
<name>A0A5D0XTT5_9MICC</name>
<reference evidence="3 4" key="1">
    <citation type="submission" date="2019-08" db="EMBL/GenBank/DDBJ databases">
        <title>Genone of Arthrobacter echini P9.</title>
        <authorList>
            <person name="Bowman J.P."/>
        </authorList>
    </citation>
    <scope>NUCLEOTIDE SEQUENCE [LARGE SCALE GENOMIC DNA]</scope>
    <source>
        <strain evidence="3 4">P9</strain>
    </source>
</reference>
<feature type="transmembrane region" description="Helical" evidence="2">
    <location>
        <begin position="184"/>
        <end position="207"/>
    </location>
</feature>
<dbReference type="OrthoDB" id="3628931at2"/>
<accession>A0A5D0XTT5</accession>
<evidence type="ECO:0000313" key="3">
    <source>
        <dbReference type="EMBL" id="TYD00265.1"/>
    </source>
</evidence>
<feature type="region of interest" description="Disordered" evidence="1">
    <location>
        <begin position="82"/>
        <end position="179"/>
    </location>
</feature>
<feature type="compositionally biased region" description="Polar residues" evidence="1">
    <location>
        <begin position="133"/>
        <end position="144"/>
    </location>
</feature>
<dbReference type="AlphaFoldDB" id="A0A5D0XTT5"/>
<dbReference type="Proteomes" id="UP000323410">
    <property type="component" value="Unassembled WGS sequence"/>
</dbReference>
<dbReference type="EMBL" id="VSLD01000001">
    <property type="protein sequence ID" value="TYD00265.1"/>
    <property type="molecule type" value="Genomic_DNA"/>
</dbReference>
<sequence length="233" mass="23403">MSTEGQIPDDRGAAPENVPVPAATTDDPRTDDAGADGGFATDDAPTRLDPELSVARDTIDLSEPDLAPAEITPEVADAASLDAAAAEARAVAAQAEEASSLVGGPMPRNAPVARASRDGTAPAGAVVEDGPGTSPTPGESSDGSAYQGDHDAPTGRPIAAGERSGDRPDEEERATRDEPRTRSIALPLLLVIGAVVVLVGLLIWLVASLVSGLGPADAAPQDHPAPVSVLVHA</sequence>
<keyword evidence="2" id="KW-0812">Transmembrane</keyword>
<evidence type="ECO:0000313" key="4">
    <source>
        <dbReference type="Proteomes" id="UP000323410"/>
    </source>
</evidence>
<keyword evidence="2" id="KW-0472">Membrane</keyword>
<feature type="region of interest" description="Disordered" evidence="1">
    <location>
        <begin position="1"/>
        <end position="50"/>
    </location>
</feature>
<organism evidence="3 4">
    <name type="scientific">Arthrobacter echini</name>
    <dbReference type="NCBI Taxonomy" id="1529066"/>
    <lineage>
        <taxon>Bacteria</taxon>
        <taxon>Bacillati</taxon>
        <taxon>Actinomycetota</taxon>
        <taxon>Actinomycetes</taxon>
        <taxon>Micrococcales</taxon>
        <taxon>Micrococcaceae</taxon>
        <taxon>Arthrobacter</taxon>
    </lineage>
</organism>
<gene>
    <name evidence="3" type="ORF">FQ377_02050</name>
</gene>
<evidence type="ECO:0000256" key="2">
    <source>
        <dbReference type="SAM" id="Phobius"/>
    </source>
</evidence>
<keyword evidence="2" id="KW-1133">Transmembrane helix</keyword>